<dbReference type="PROSITE" id="PS00519">
    <property type="entry name" value="HTH_ASNC_1"/>
    <property type="match status" value="1"/>
</dbReference>
<proteinExistence type="predicted"/>
<dbReference type="InterPro" id="IPR036388">
    <property type="entry name" value="WH-like_DNA-bd_sf"/>
</dbReference>
<dbReference type="InterPro" id="IPR019885">
    <property type="entry name" value="Tscrpt_reg_HTH_AsnC-type_CS"/>
</dbReference>
<accession>A0A137PIJ9</accession>
<evidence type="ECO:0000259" key="1">
    <source>
        <dbReference type="Pfam" id="PF17906"/>
    </source>
</evidence>
<dbReference type="AlphaFoldDB" id="A0A137PIJ9"/>
<dbReference type="InterPro" id="IPR041426">
    <property type="entry name" value="Mos1_HTH"/>
</dbReference>
<protein>
    <recommendedName>
        <fullName evidence="1">Mos1 transposase HTH domain-containing protein</fullName>
    </recommendedName>
</protein>
<keyword evidence="3" id="KW-1185">Reference proteome</keyword>
<gene>
    <name evidence="2" type="ORF">CONCODRAFT_126923</name>
</gene>
<dbReference type="SUPFAM" id="SSF46785">
    <property type="entry name" value="Winged helix' DNA-binding domain"/>
    <property type="match status" value="1"/>
</dbReference>
<evidence type="ECO:0000313" key="2">
    <source>
        <dbReference type="EMBL" id="KXN74761.1"/>
    </source>
</evidence>
<dbReference type="Pfam" id="PF13412">
    <property type="entry name" value="HTH_24"/>
    <property type="match status" value="1"/>
</dbReference>
<dbReference type="InterPro" id="IPR036390">
    <property type="entry name" value="WH_DNA-bd_sf"/>
</dbReference>
<dbReference type="Pfam" id="PF17906">
    <property type="entry name" value="HTH_48"/>
    <property type="match status" value="1"/>
</dbReference>
<name>A0A137PIJ9_CONC2</name>
<reference evidence="2 3" key="1">
    <citation type="journal article" date="2015" name="Genome Biol. Evol.">
        <title>Phylogenomic analyses indicate that early fungi evolved digesting cell walls of algal ancestors of land plants.</title>
        <authorList>
            <person name="Chang Y."/>
            <person name="Wang S."/>
            <person name="Sekimoto S."/>
            <person name="Aerts A.L."/>
            <person name="Choi C."/>
            <person name="Clum A."/>
            <person name="LaButti K.M."/>
            <person name="Lindquist E.A."/>
            <person name="Yee Ngan C."/>
            <person name="Ohm R.A."/>
            <person name="Salamov A.A."/>
            <person name="Grigoriev I.V."/>
            <person name="Spatafora J.W."/>
            <person name="Berbee M.L."/>
        </authorList>
    </citation>
    <scope>NUCLEOTIDE SEQUENCE [LARGE SCALE GENOMIC DNA]</scope>
    <source>
        <strain evidence="2 3">NRRL 28638</strain>
    </source>
</reference>
<evidence type="ECO:0000313" key="3">
    <source>
        <dbReference type="Proteomes" id="UP000070444"/>
    </source>
</evidence>
<sequence>MSNKNNIIKSELLSLYKKGKSESEAHEEISKSHSSYKISLEAVNKWYDVFKSRVTNSNDYIATGAKKKLTDEYLARLVKDNPELNTIELARLAGVSKQTISRRLRQLNINGKSANYSRKSVQKFTDEYIIDLVSKNPKLNMTELSRIAGTSDKTIANRIKQINSEEELATYAKKPRRSKRDESSATNPEFEDEYLIKLINTNPELSLEGLASLTGTSRSTITARIKKINLHSERVNYQRKDVKKFTDRFLADIVSENPDFNQEELSIFTGTSGSNISNRLNEINNTGKGTYYVTKNDIPKFTDGFLIDLVNKNPELNMTELAEIAGVSFTTISRRIKEIINSGANIRYINKKTKKDIAESYENSKLTDECLIDLVNENPDLSMTELAKTVGTSRVVISNRIKEINIDGERVNYINKRRKSKSNINDKSKPTITTEPN</sequence>
<organism evidence="2 3">
    <name type="scientific">Conidiobolus coronatus (strain ATCC 28846 / CBS 209.66 / NRRL 28638)</name>
    <name type="common">Delacroixia coronata</name>
    <dbReference type="NCBI Taxonomy" id="796925"/>
    <lineage>
        <taxon>Eukaryota</taxon>
        <taxon>Fungi</taxon>
        <taxon>Fungi incertae sedis</taxon>
        <taxon>Zoopagomycota</taxon>
        <taxon>Entomophthoromycotina</taxon>
        <taxon>Entomophthoromycetes</taxon>
        <taxon>Entomophthorales</taxon>
        <taxon>Ancylistaceae</taxon>
        <taxon>Conidiobolus</taxon>
    </lineage>
</organism>
<feature type="domain" description="Mos1 transposase HTH" evidence="1">
    <location>
        <begin position="12"/>
        <end position="52"/>
    </location>
</feature>
<dbReference type="EMBL" id="KQ964420">
    <property type="protein sequence ID" value="KXN74761.1"/>
    <property type="molecule type" value="Genomic_DNA"/>
</dbReference>
<dbReference type="Proteomes" id="UP000070444">
    <property type="component" value="Unassembled WGS sequence"/>
</dbReference>
<dbReference type="Gene3D" id="1.10.10.10">
    <property type="entry name" value="Winged helix-like DNA-binding domain superfamily/Winged helix DNA-binding domain"/>
    <property type="match status" value="4"/>
</dbReference>